<feature type="transmembrane region" description="Helical" evidence="1">
    <location>
        <begin position="7"/>
        <end position="26"/>
    </location>
</feature>
<reference evidence="2 3" key="1">
    <citation type="submission" date="2015-05" db="EMBL/GenBank/DDBJ databases">
        <title>A genomic and transcriptomic approach to investigate the blue pigment phenotype in Pseudomonas fluorescens.</title>
        <authorList>
            <person name="Andreani N.A."/>
            <person name="Cardazzo B."/>
        </authorList>
    </citation>
    <scope>NUCLEOTIDE SEQUENCE [LARGE SCALE GENOMIC DNA]</scope>
    <source>
        <strain evidence="2 3">Ps_40</strain>
    </source>
</reference>
<dbReference type="Proteomes" id="UP000063434">
    <property type="component" value="Unassembled WGS sequence"/>
</dbReference>
<dbReference type="Pfam" id="PF13064">
    <property type="entry name" value="DUF3927"/>
    <property type="match status" value="1"/>
</dbReference>
<protein>
    <recommendedName>
        <fullName evidence="4">DUF3927 domain-containing protein</fullName>
    </recommendedName>
</protein>
<dbReference type="RefSeq" id="WP_163001869.1">
    <property type="nucleotide sequence ID" value="NZ_LCYC01000058.1"/>
</dbReference>
<keyword evidence="1" id="KW-1133">Transmembrane helix</keyword>
<comment type="caution">
    <text evidence="2">The sequence shown here is derived from an EMBL/GenBank/DDBJ whole genome shotgun (WGS) entry which is preliminary data.</text>
</comment>
<keyword evidence="1" id="KW-0812">Transmembrane</keyword>
<organism evidence="2 3">
    <name type="scientific">Pseudomonas fluorescens</name>
    <dbReference type="NCBI Taxonomy" id="294"/>
    <lineage>
        <taxon>Bacteria</taxon>
        <taxon>Pseudomonadati</taxon>
        <taxon>Pseudomonadota</taxon>
        <taxon>Gammaproteobacteria</taxon>
        <taxon>Pseudomonadales</taxon>
        <taxon>Pseudomonadaceae</taxon>
        <taxon>Pseudomonas</taxon>
    </lineage>
</organism>
<evidence type="ECO:0000313" key="2">
    <source>
        <dbReference type="EMBL" id="KWV72140.1"/>
    </source>
</evidence>
<dbReference type="AlphaFoldDB" id="A0A109KMS0"/>
<dbReference type="PATRIC" id="fig|294.195.peg.5006"/>
<accession>A0A109KMS0</accession>
<sequence length="56" mass="6216">MPGFTELVKRLRALLIVALLIGVVLIDSVSRIISMCADGFLAVLILLLIWPLIKQR</sequence>
<proteinExistence type="predicted"/>
<dbReference type="InterPro" id="IPR025169">
    <property type="entry name" value="DUF3927"/>
</dbReference>
<evidence type="ECO:0000313" key="3">
    <source>
        <dbReference type="Proteomes" id="UP000063434"/>
    </source>
</evidence>
<keyword evidence="1" id="KW-0472">Membrane</keyword>
<evidence type="ECO:0008006" key="4">
    <source>
        <dbReference type="Google" id="ProtNLM"/>
    </source>
</evidence>
<feature type="transmembrane region" description="Helical" evidence="1">
    <location>
        <begin position="32"/>
        <end position="53"/>
    </location>
</feature>
<gene>
    <name evidence="2" type="ORF">PFL603g_04681</name>
</gene>
<dbReference type="EMBL" id="LCYC01000058">
    <property type="protein sequence ID" value="KWV72140.1"/>
    <property type="molecule type" value="Genomic_DNA"/>
</dbReference>
<name>A0A109KMS0_PSEFL</name>
<evidence type="ECO:0000256" key="1">
    <source>
        <dbReference type="SAM" id="Phobius"/>
    </source>
</evidence>